<feature type="transmembrane region" description="Helical" evidence="6">
    <location>
        <begin position="273"/>
        <end position="295"/>
    </location>
</feature>
<dbReference type="InterPro" id="IPR002293">
    <property type="entry name" value="AA/rel_permease1"/>
</dbReference>
<accession>A0A9P6FNG3</accession>
<comment type="subcellular location">
    <subcellularLocation>
        <location evidence="1">Membrane</location>
        <topology evidence="1">Multi-pass membrane protein</topology>
    </subcellularLocation>
</comment>
<keyword evidence="3 6" id="KW-0812">Transmembrane</keyword>
<feature type="transmembrane region" description="Helical" evidence="6">
    <location>
        <begin position="442"/>
        <end position="459"/>
    </location>
</feature>
<dbReference type="GO" id="GO:0016020">
    <property type="term" value="C:membrane"/>
    <property type="evidence" value="ECO:0007669"/>
    <property type="project" value="UniProtKB-SubCell"/>
</dbReference>
<organism evidence="7 8">
    <name type="scientific">Lunasporangiospora selenospora</name>
    <dbReference type="NCBI Taxonomy" id="979761"/>
    <lineage>
        <taxon>Eukaryota</taxon>
        <taxon>Fungi</taxon>
        <taxon>Fungi incertae sedis</taxon>
        <taxon>Mucoromycota</taxon>
        <taxon>Mortierellomycotina</taxon>
        <taxon>Mortierellomycetes</taxon>
        <taxon>Mortierellales</taxon>
        <taxon>Mortierellaceae</taxon>
        <taxon>Lunasporangiospora</taxon>
    </lineage>
</organism>
<proteinExistence type="predicted"/>
<feature type="transmembrane region" description="Helical" evidence="6">
    <location>
        <begin position="160"/>
        <end position="177"/>
    </location>
</feature>
<evidence type="ECO:0000256" key="2">
    <source>
        <dbReference type="ARBA" id="ARBA00022448"/>
    </source>
</evidence>
<protein>
    <recommendedName>
        <fullName evidence="9">Amino acid/polyamine/organocation transporter, APC superfamily</fullName>
    </recommendedName>
</protein>
<keyword evidence="2" id="KW-0813">Transport</keyword>
<dbReference type="Pfam" id="PF13520">
    <property type="entry name" value="AA_permease_2"/>
    <property type="match status" value="1"/>
</dbReference>
<evidence type="ECO:0000256" key="6">
    <source>
        <dbReference type="SAM" id="Phobius"/>
    </source>
</evidence>
<feature type="transmembrane region" description="Helical" evidence="6">
    <location>
        <begin position="376"/>
        <end position="393"/>
    </location>
</feature>
<evidence type="ECO:0000313" key="8">
    <source>
        <dbReference type="Proteomes" id="UP000780801"/>
    </source>
</evidence>
<keyword evidence="4 6" id="KW-1133">Transmembrane helix</keyword>
<keyword evidence="5 6" id="KW-0472">Membrane</keyword>
<keyword evidence="8" id="KW-1185">Reference proteome</keyword>
<feature type="transmembrane region" description="Helical" evidence="6">
    <location>
        <begin position="189"/>
        <end position="211"/>
    </location>
</feature>
<feature type="transmembrane region" description="Helical" evidence="6">
    <location>
        <begin position="35"/>
        <end position="56"/>
    </location>
</feature>
<dbReference type="PROSITE" id="PS00218">
    <property type="entry name" value="AMINO_ACID_PERMEASE_1"/>
    <property type="match status" value="1"/>
</dbReference>
<evidence type="ECO:0008006" key="9">
    <source>
        <dbReference type="Google" id="ProtNLM"/>
    </source>
</evidence>
<dbReference type="EMBL" id="JAABOA010003630">
    <property type="protein sequence ID" value="KAF9578462.1"/>
    <property type="molecule type" value="Genomic_DNA"/>
</dbReference>
<dbReference type="OrthoDB" id="10054429at2759"/>
<dbReference type="Gene3D" id="1.20.1740.10">
    <property type="entry name" value="Amino acid/polyamine transporter I"/>
    <property type="match status" value="1"/>
</dbReference>
<dbReference type="PIRSF" id="PIRSF006060">
    <property type="entry name" value="AA_transporter"/>
    <property type="match status" value="1"/>
</dbReference>
<comment type="caution">
    <text evidence="7">The sequence shown here is derived from an EMBL/GenBank/DDBJ whole genome shotgun (WGS) entry which is preliminary data.</text>
</comment>
<evidence type="ECO:0000256" key="1">
    <source>
        <dbReference type="ARBA" id="ARBA00004141"/>
    </source>
</evidence>
<reference evidence="7" key="1">
    <citation type="journal article" date="2020" name="Fungal Divers.">
        <title>Resolving the Mortierellaceae phylogeny through synthesis of multi-gene phylogenetics and phylogenomics.</title>
        <authorList>
            <person name="Vandepol N."/>
            <person name="Liber J."/>
            <person name="Desiro A."/>
            <person name="Na H."/>
            <person name="Kennedy M."/>
            <person name="Barry K."/>
            <person name="Grigoriev I.V."/>
            <person name="Miller A.N."/>
            <person name="O'Donnell K."/>
            <person name="Stajich J.E."/>
            <person name="Bonito G."/>
        </authorList>
    </citation>
    <scope>NUCLEOTIDE SEQUENCE</scope>
    <source>
        <strain evidence="7">KOD1015</strain>
    </source>
</reference>
<dbReference type="PANTHER" id="PTHR45649">
    <property type="entry name" value="AMINO-ACID PERMEASE BAT1"/>
    <property type="match status" value="1"/>
</dbReference>
<dbReference type="Proteomes" id="UP000780801">
    <property type="component" value="Unassembled WGS sequence"/>
</dbReference>
<evidence type="ECO:0000256" key="3">
    <source>
        <dbReference type="ARBA" id="ARBA00022692"/>
    </source>
</evidence>
<evidence type="ECO:0000256" key="4">
    <source>
        <dbReference type="ARBA" id="ARBA00022989"/>
    </source>
</evidence>
<feature type="transmembrane region" description="Helical" evidence="6">
    <location>
        <begin position="471"/>
        <end position="491"/>
    </location>
</feature>
<evidence type="ECO:0000256" key="5">
    <source>
        <dbReference type="ARBA" id="ARBA00023136"/>
    </source>
</evidence>
<evidence type="ECO:0000313" key="7">
    <source>
        <dbReference type="EMBL" id="KAF9578462.1"/>
    </source>
</evidence>
<feature type="transmembrane region" description="Helical" evidence="6">
    <location>
        <begin position="399"/>
        <end position="421"/>
    </location>
</feature>
<feature type="transmembrane region" description="Helical" evidence="6">
    <location>
        <begin position="231"/>
        <end position="252"/>
    </location>
</feature>
<dbReference type="PANTHER" id="PTHR45649:SF26">
    <property type="entry name" value="OS04G0435100 PROTEIN"/>
    <property type="match status" value="1"/>
</dbReference>
<dbReference type="GO" id="GO:0022857">
    <property type="term" value="F:transmembrane transporter activity"/>
    <property type="evidence" value="ECO:0007669"/>
    <property type="project" value="InterPro"/>
</dbReference>
<sequence>MDNNEKGHTADYNEDEARLASLGYKQNMKRQFTGLQNFGFTLTNSSVLIGIVPLYGFGMMTGGPVVAIWGWLLVAFFVMFIGLGMAEICSTFPTAGGLYYWTAKLGGPKWGPMFSWYEAWFNMLGQVAGCSGSVLAAATFMNTLIAVWHPTYEVEGKKNFYIMAALMILAGIVNTAGGRALKVASLVSVFVHIVGTIVIVVVVLVGAPKLQTGKFVFTEFRDYTGYTAESSVSPVFVFLLGLLQSQWSMLGYDASAHMSEETKKSYVNGPRGILMSIFASVLIGLGLALALTFGIQDYEATFGSPLGAAQQIFLDTAGKEGGSVLIFIITFAGFLCGVATVASNSRMLYAFARDGGLPFSPYWTVLNKRTGMPLRLVWLSVIVIIILALPSLGSTATLSAISGISIIGFTVSYAIPILLRITVGASTFEQREFNLGRFSKPIGWVACIWTAFIFIIFNLPQHWPVADMETFNFTPAAVGFLLIFTTLTWFLSARKWFKGPISEIALQELDGKVTVEQKTN</sequence>
<feature type="transmembrane region" description="Helical" evidence="6">
    <location>
        <begin position="324"/>
        <end position="343"/>
    </location>
</feature>
<name>A0A9P6FNG3_9FUNG</name>
<feature type="transmembrane region" description="Helical" evidence="6">
    <location>
        <begin position="121"/>
        <end position="148"/>
    </location>
</feature>
<gene>
    <name evidence="7" type="ORF">BGW38_005719</name>
</gene>
<dbReference type="InterPro" id="IPR004840">
    <property type="entry name" value="Amino_acid_permease_CS"/>
</dbReference>
<feature type="transmembrane region" description="Helical" evidence="6">
    <location>
        <begin position="68"/>
        <end position="101"/>
    </location>
</feature>
<dbReference type="AlphaFoldDB" id="A0A9P6FNG3"/>
<dbReference type="GO" id="GO:0006865">
    <property type="term" value="P:amino acid transport"/>
    <property type="evidence" value="ECO:0007669"/>
    <property type="project" value="InterPro"/>
</dbReference>